<evidence type="ECO:0000256" key="12">
    <source>
        <dbReference type="PROSITE-ProRule" id="PRU00282"/>
    </source>
</evidence>
<organism evidence="15 16">
    <name type="scientific">Ogataea polymorpha</name>
    <dbReference type="NCBI Taxonomy" id="460523"/>
    <lineage>
        <taxon>Eukaryota</taxon>
        <taxon>Fungi</taxon>
        <taxon>Dikarya</taxon>
        <taxon>Ascomycota</taxon>
        <taxon>Saccharomycotina</taxon>
        <taxon>Pichiomycetes</taxon>
        <taxon>Pichiales</taxon>
        <taxon>Pichiaceae</taxon>
        <taxon>Ogataea</taxon>
    </lineage>
</organism>
<sequence>MSSTVPSFRFNPELLIPLYMDERNLETNSLESLLVASTLNFAPKILTLSVSMEVFAIRIFAFLSVFGWPTPILLSRMNPSSRNESDNLPPAFLMIWIRSRFVDPPNLKTASTASLAKYSLSWDRILDESVVLAMLIRSSLNLASSSTLFTARLSSSASAARHAILSSEPNTVTDVVPSPTSSSCTLAMLTSTLAAGLSKGMALRIVAPSLVTIESPEEEDCSSLSIPLGPNVVLTRSPTAIAPTNDDRRAFSARSSVTWSPNMLTDMRREKWKKNNEVFRRVERALQFTDHPLKDSHFAISQIYKSLAGQEAASDWISFEKFNQYLIQAEAQLAKGFENVDRDHDGKVTKKDVESYLFKLGLKPTPSEVDTFFRKLDFEDRGFVTFEMFRDGLLFIPRLEGSRVRTAFKFLNDEMENISSEGDVTVSDDVLKSVGYFLAGGLSGVVSRTCTAPFDRVKVFLIARTDLASTLLNNRQELQSKIEEKVHHPVSKKKIQSPLVRAVKTLYKQGGLRAFYVGNGLNVLKVFPESAMKFGSFEATKKFLCGIEGVDDVSKLSKVSTFVSGGVGGVIAQITVYPIDTLKYRIQCSSLDSKEKGNQLLVKTAKDMFKEGGVRIFYRGLPLGLGGMFPYAALDLGTFSTVKKWYIKKTAEKQHCSVDDVVLPNYLVLTLGAVSGTFGATMVYPINLLRTRLQAQGTFAHPYTYDGFFDVFKQTITREGVPGLFKGLVPNLAKVAPAVSISYLMYENLKVLFKLE</sequence>
<dbReference type="InterPro" id="IPR018108">
    <property type="entry name" value="MCP_transmembrane"/>
</dbReference>
<dbReference type="GO" id="GO:0055085">
    <property type="term" value="P:transmembrane transport"/>
    <property type="evidence" value="ECO:0007669"/>
    <property type="project" value="InterPro"/>
</dbReference>
<accession>A0A9P8NZX9</accession>
<dbReference type="GO" id="GO:0005509">
    <property type="term" value="F:calcium ion binding"/>
    <property type="evidence" value="ECO:0007669"/>
    <property type="project" value="InterPro"/>
</dbReference>
<dbReference type="Pfam" id="PF00153">
    <property type="entry name" value="Mito_carr"/>
    <property type="match status" value="3"/>
</dbReference>
<dbReference type="AlphaFoldDB" id="A0A9P8NZX9"/>
<dbReference type="PROSITE" id="PS00018">
    <property type="entry name" value="EF_HAND_1"/>
    <property type="match status" value="1"/>
</dbReference>
<feature type="transmembrane region" description="Helical" evidence="13">
    <location>
        <begin position="666"/>
        <end position="686"/>
    </location>
</feature>
<keyword evidence="9 13" id="KW-1133">Transmembrane helix</keyword>
<comment type="subcellular location">
    <subcellularLocation>
        <location evidence="1">Mitochondrion inner membrane</location>
        <topology evidence="1">Multi-pass membrane protein</topology>
    </subcellularLocation>
</comment>
<dbReference type="Pfam" id="PF13499">
    <property type="entry name" value="EF-hand_7"/>
    <property type="match status" value="1"/>
</dbReference>
<keyword evidence="10" id="KW-0496">Mitochondrion</keyword>
<dbReference type="SUPFAM" id="SSF47473">
    <property type="entry name" value="EF-hand"/>
    <property type="match status" value="1"/>
</dbReference>
<evidence type="ECO:0000256" key="9">
    <source>
        <dbReference type="ARBA" id="ARBA00022989"/>
    </source>
</evidence>
<evidence type="ECO:0000256" key="8">
    <source>
        <dbReference type="ARBA" id="ARBA00022837"/>
    </source>
</evidence>
<evidence type="ECO:0000256" key="10">
    <source>
        <dbReference type="ARBA" id="ARBA00023128"/>
    </source>
</evidence>
<evidence type="ECO:0000256" key="5">
    <source>
        <dbReference type="ARBA" id="ARBA00022723"/>
    </source>
</evidence>
<evidence type="ECO:0000256" key="7">
    <source>
        <dbReference type="ARBA" id="ARBA00022792"/>
    </source>
</evidence>
<dbReference type="PROSITE" id="PS50222">
    <property type="entry name" value="EF_HAND_2"/>
    <property type="match status" value="2"/>
</dbReference>
<feature type="repeat" description="Solcar" evidence="12">
    <location>
        <begin position="431"/>
        <end position="543"/>
    </location>
</feature>
<keyword evidence="11 12" id="KW-0472">Membrane</keyword>
<dbReference type="Gene3D" id="1.50.40.10">
    <property type="entry name" value="Mitochondrial carrier domain"/>
    <property type="match status" value="1"/>
</dbReference>
<evidence type="ECO:0000313" key="16">
    <source>
        <dbReference type="Proteomes" id="UP000788993"/>
    </source>
</evidence>
<protein>
    <recommendedName>
        <fullName evidence="14">EF-hand domain-containing protein</fullName>
    </recommendedName>
</protein>
<dbReference type="InterPro" id="IPR002048">
    <property type="entry name" value="EF_hand_dom"/>
</dbReference>
<evidence type="ECO:0000256" key="2">
    <source>
        <dbReference type="ARBA" id="ARBA00006375"/>
    </source>
</evidence>
<keyword evidence="16" id="KW-1185">Reference proteome</keyword>
<evidence type="ECO:0000259" key="14">
    <source>
        <dbReference type="PROSITE" id="PS50222"/>
    </source>
</evidence>
<dbReference type="GO" id="GO:0005743">
    <property type="term" value="C:mitochondrial inner membrane"/>
    <property type="evidence" value="ECO:0007669"/>
    <property type="project" value="UniProtKB-SubCell"/>
</dbReference>
<name>A0A9P8NZX9_9ASCO</name>
<evidence type="ECO:0000256" key="4">
    <source>
        <dbReference type="ARBA" id="ARBA00022692"/>
    </source>
</evidence>
<gene>
    <name evidence="15" type="ORF">OGATHE_004589</name>
</gene>
<keyword evidence="8" id="KW-0106">Calcium</keyword>
<comment type="caution">
    <text evidence="15">The sequence shown here is derived from an EMBL/GenBank/DDBJ whole genome shotgun (WGS) entry which is preliminary data.</text>
</comment>
<proteinExistence type="inferred from homology"/>
<dbReference type="InterPro" id="IPR018247">
    <property type="entry name" value="EF_Hand_1_Ca_BS"/>
</dbReference>
<feature type="domain" description="EF-hand" evidence="14">
    <location>
        <begin position="328"/>
        <end position="363"/>
    </location>
</feature>
<feature type="transmembrane region" description="Helical" evidence="13">
    <location>
        <begin position="616"/>
        <end position="634"/>
    </location>
</feature>
<feature type="repeat" description="Solcar" evidence="12">
    <location>
        <begin position="556"/>
        <end position="645"/>
    </location>
</feature>
<reference evidence="15" key="1">
    <citation type="journal article" date="2021" name="Open Biol.">
        <title>Shared evolutionary footprints suggest mitochondrial oxidative damage underlies multiple complex I losses in fungi.</title>
        <authorList>
            <person name="Schikora-Tamarit M.A."/>
            <person name="Marcet-Houben M."/>
            <person name="Nosek J."/>
            <person name="Gabaldon T."/>
        </authorList>
    </citation>
    <scope>NUCLEOTIDE SEQUENCE</scope>
    <source>
        <strain evidence="15">NCAIM Y.01608</strain>
    </source>
</reference>
<evidence type="ECO:0000256" key="6">
    <source>
        <dbReference type="ARBA" id="ARBA00022737"/>
    </source>
</evidence>
<dbReference type="EMBL" id="JAEUBD010001266">
    <property type="protein sequence ID" value="KAH3663013.1"/>
    <property type="molecule type" value="Genomic_DNA"/>
</dbReference>
<keyword evidence="7" id="KW-0999">Mitochondrion inner membrane</keyword>
<dbReference type="FunFam" id="1.50.40.10:FF:000016">
    <property type="entry name" value="Solute carrier family 25 member 23"/>
    <property type="match status" value="1"/>
</dbReference>
<dbReference type="PRINTS" id="PR00926">
    <property type="entry name" value="MITOCARRIER"/>
</dbReference>
<keyword evidence="3" id="KW-0813">Transport</keyword>
<dbReference type="PROSITE" id="PS50920">
    <property type="entry name" value="SOLCAR"/>
    <property type="match status" value="3"/>
</dbReference>
<evidence type="ECO:0000256" key="1">
    <source>
        <dbReference type="ARBA" id="ARBA00004448"/>
    </source>
</evidence>
<keyword evidence="5" id="KW-0479">Metal-binding</keyword>
<keyword evidence="4 12" id="KW-0812">Transmembrane</keyword>
<evidence type="ECO:0000256" key="11">
    <source>
        <dbReference type="ARBA" id="ARBA00023136"/>
    </source>
</evidence>
<dbReference type="PANTHER" id="PTHR24089">
    <property type="entry name" value="SOLUTE CARRIER FAMILY 25"/>
    <property type="match status" value="1"/>
</dbReference>
<evidence type="ECO:0000313" key="15">
    <source>
        <dbReference type="EMBL" id="KAH3663013.1"/>
    </source>
</evidence>
<evidence type="ECO:0000256" key="13">
    <source>
        <dbReference type="SAM" id="Phobius"/>
    </source>
</evidence>
<dbReference type="Proteomes" id="UP000788993">
    <property type="component" value="Unassembled WGS sequence"/>
</dbReference>
<dbReference type="InterPro" id="IPR002067">
    <property type="entry name" value="MCP"/>
</dbReference>
<feature type="repeat" description="Solcar" evidence="12">
    <location>
        <begin position="664"/>
        <end position="752"/>
    </location>
</feature>
<keyword evidence="6" id="KW-0677">Repeat</keyword>
<evidence type="ECO:0000256" key="3">
    <source>
        <dbReference type="ARBA" id="ARBA00022448"/>
    </source>
</evidence>
<dbReference type="InterPro" id="IPR011992">
    <property type="entry name" value="EF-hand-dom_pair"/>
</dbReference>
<dbReference type="SUPFAM" id="SSF103506">
    <property type="entry name" value="Mitochondrial carrier"/>
    <property type="match status" value="1"/>
</dbReference>
<dbReference type="Gene3D" id="1.10.238.10">
    <property type="entry name" value="EF-hand"/>
    <property type="match status" value="1"/>
</dbReference>
<feature type="domain" description="EF-hand" evidence="14">
    <location>
        <begin position="364"/>
        <end position="399"/>
    </location>
</feature>
<comment type="similarity">
    <text evidence="2">Belongs to the mitochondrial carrier (TC 2.A.29) family.</text>
</comment>
<dbReference type="InterPro" id="IPR023395">
    <property type="entry name" value="MCP_dom_sf"/>
</dbReference>
<dbReference type="CDD" id="cd00051">
    <property type="entry name" value="EFh"/>
    <property type="match status" value="1"/>
</dbReference>
<reference evidence="15" key="2">
    <citation type="submission" date="2021-01" db="EMBL/GenBank/DDBJ databases">
        <authorList>
            <person name="Schikora-Tamarit M.A."/>
        </authorList>
    </citation>
    <scope>NUCLEOTIDE SEQUENCE</scope>
    <source>
        <strain evidence="15">NCAIM Y.01608</strain>
    </source>
</reference>